<protein>
    <submittedName>
        <fullName evidence="3">Stc1 domain-containing protein</fullName>
    </submittedName>
</protein>
<sequence>METVRERKKEKTRHHEYLIISNSFDQPRCQECFMKLRAQTSALPLTRHHEYLIISNSFDQPRCQECFMKLRAQTSALPLTITSSPMDSCSPGASSEGGAADKVSPQSPLSLVIDSKRPRID</sequence>
<keyword evidence="2" id="KW-1185">Reference proteome</keyword>
<dbReference type="WBParaSite" id="ALUE_0001462301-mRNA-1">
    <property type="protein sequence ID" value="ALUE_0001462301-mRNA-1"/>
    <property type="gene ID" value="ALUE_0001462301"/>
</dbReference>
<name>A0A0M3IAK6_ASCLU</name>
<evidence type="ECO:0000313" key="3">
    <source>
        <dbReference type="WBParaSite" id="ALUE_0001462301-mRNA-1"/>
    </source>
</evidence>
<feature type="region of interest" description="Disordered" evidence="1">
    <location>
        <begin position="82"/>
        <end position="121"/>
    </location>
</feature>
<dbReference type="Proteomes" id="UP000036681">
    <property type="component" value="Unplaced"/>
</dbReference>
<proteinExistence type="predicted"/>
<dbReference type="AlphaFoldDB" id="A0A0M3IAK6"/>
<evidence type="ECO:0000256" key="1">
    <source>
        <dbReference type="SAM" id="MobiDB-lite"/>
    </source>
</evidence>
<evidence type="ECO:0000313" key="2">
    <source>
        <dbReference type="Proteomes" id="UP000036681"/>
    </source>
</evidence>
<reference evidence="3" key="1">
    <citation type="submission" date="2017-02" db="UniProtKB">
        <authorList>
            <consortium name="WormBaseParasite"/>
        </authorList>
    </citation>
    <scope>IDENTIFICATION</scope>
</reference>
<accession>A0A0M3IAK6</accession>
<organism evidence="2 3">
    <name type="scientific">Ascaris lumbricoides</name>
    <name type="common">Giant roundworm</name>
    <dbReference type="NCBI Taxonomy" id="6252"/>
    <lineage>
        <taxon>Eukaryota</taxon>
        <taxon>Metazoa</taxon>
        <taxon>Ecdysozoa</taxon>
        <taxon>Nematoda</taxon>
        <taxon>Chromadorea</taxon>
        <taxon>Rhabditida</taxon>
        <taxon>Spirurina</taxon>
        <taxon>Ascaridomorpha</taxon>
        <taxon>Ascaridoidea</taxon>
        <taxon>Ascarididae</taxon>
        <taxon>Ascaris</taxon>
    </lineage>
</organism>
<feature type="compositionally biased region" description="Polar residues" evidence="1">
    <location>
        <begin position="82"/>
        <end position="93"/>
    </location>
</feature>